<dbReference type="GO" id="GO:0005576">
    <property type="term" value="C:extracellular region"/>
    <property type="evidence" value="ECO:0007669"/>
    <property type="project" value="UniProtKB-SubCell"/>
</dbReference>
<name>A0A4U6XEC9_9PEZI</name>
<gene>
    <name evidence="11" type="ORF">CTA1_4315</name>
</gene>
<protein>
    <recommendedName>
        <fullName evidence="10">CFEM domain-containing protein</fullName>
    </recommendedName>
</protein>
<feature type="disulfide bond" evidence="9">
    <location>
        <begin position="49"/>
        <end position="56"/>
    </location>
</feature>
<comment type="subcellular location">
    <subcellularLocation>
        <location evidence="1">Membrane</location>
        <topology evidence="1">Lipid-anchor</topology>
        <topology evidence="1">GPI-anchor</topology>
    </subcellularLocation>
    <subcellularLocation>
        <location evidence="2">Secreted</location>
    </subcellularLocation>
</comment>
<evidence type="ECO:0000256" key="2">
    <source>
        <dbReference type="ARBA" id="ARBA00004613"/>
    </source>
</evidence>
<feature type="disulfide bond" evidence="9">
    <location>
        <begin position="35"/>
        <end position="75"/>
    </location>
</feature>
<sequence>MSTTLANSTAYNATLSHNGSVATGLGQLAVELPECVALCIVSELPKAACTSANSTCICTDESLNAAVGVCVQADCTIIEALRTQELPPLAKAENSALTTVISKKQGNITLCLAANRSDTMPSQCRSSGPCLPSLFSP</sequence>
<keyword evidence="6" id="KW-0732">Signal</keyword>
<comment type="caution">
    <text evidence="11">The sequence shown here is derived from an EMBL/GenBank/DDBJ whole genome shotgun (WGS) entry which is preliminary data.</text>
</comment>
<evidence type="ECO:0000256" key="7">
    <source>
        <dbReference type="ARBA" id="ARBA00023157"/>
    </source>
</evidence>
<dbReference type="EMBL" id="PJEX01000182">
    <property type="protein sequence ID" value="TKW53522.1"/>
    <property type="molecule type" value="Genomic_DNA"/>
</dbReference>
<evidence type="ECO:0000256" key="1">
    <source>
        <dbReference type="ARBA" id="ARBA00004589"/>
    </source>
</evidence>
<evidence type="ECO:0000256" key="5">
    <source>
        <dbReference type="ARBA" id="ARBA00022622"/>
    </source>
</evidence>
<evidence type="ECO:0000256" key="3">
    <source>
        <dbReference type="ARBA" id="ARBA00010031"/>
    </source>
</evidence>
<comment type="caution">
    <text evidence="9">Lacks conserved residue(s) required for the propagation of feature annotation.</text>
</comment>
<dbReference type="AlphaFoldDB" id="A0A4U6XEC9"/>
<dbReference type="Proteomes" id="UP000310108">
    <property type="component" value="Unassembled WGS sequence"/>
</dbReference>
<comment type="similarity">
    <text evidence="3">Belongs to the RBT5 family.</text>
</comment>
<evidence type="ECO:0000256" key="8">
    <source>
        <dbReference type="ARBA" id="ARBA00023288"/>
    </source>
</evidence>
<evidence type="ECO:0000313" key="11">
    <source>
        <dbReference type="EMBL" id="TKW53522.1"/>
    </source>
</evidence>
<dbReference type="OrthoDB" id="2496787at2759"/>
<evidence type="ECO:0000256" key="4">
    <source>
        <dbReference type="ARBA" id="ARBA00022525"/>
    </source>
</evidence>
<dbReference type="InterPro" id="IPR008427">
    <property type="entry name" value="Extracellular_membr_CFEM_dom"/>
</dbReference>
<dbReference type="Pfam" id="PF05730">
    <property type="entry name" value="CFEM"/>
    <property type="match status" value="1"/>
</dbReference>
<proteinExistence type="inferred from homology"/>
<feature type="domain" description="CFEM" evidence="10">
    <location>
        <begin position="7"/>
        <end position="127"/>
    </location>
</feature>
<keyword evidence="7 9" id="KW-1015">Disulfide bond</keyword>
<keyword evidence="4" id="KW-0964">Secreted</keyword>
<evidence type="ECO:0000256" key="9">
    <source>
        <dbReference type="PROSITE-ProRule" id="PRU01356"/>
    </source>
</evidence>
<keyword evidence="12" id="KW-1185">Reference proteome</keyword>
<feature type="disulfide bond" evidence="9">
    <location>
        <begin position="39"/>
        <end position="70"/>
    </location>
</feature>
<accession>A0A4U6XEC9</accession>
<keyword evidence="5" id="KW-0472">Membrane</keyword>
<dbReference type="PROSITE" id="PS52012">
    <property type="entry name" value="CFEM"/>
    <property type="match status" value="1"/>
</dbReference>
<keyword evidence="5" id="KW-0336">GPI-anchor</keyword>
<evidence type="ECO:0000259" key="10">
    <source>
        <dbReference type="PROSITE" id="PS52012"/>
    </source>
</evidence>
<dbReference type="GO" id="GO:0098552">
    <property type="term" value="C:side of membrane"/>
    <property type="evidence" value="ECO:0007669"/>
    <property type="project" value="UniProtKB-KW"/>
</dbReference>
<evidence type="ECO:0000313" key="12">
    <source>
        <dbReference type="Proteomes" id="UP000310108"/>
    </source>
</evidence>
<organism evidence="11 12">
    <name type="scientific">Colletotrichum tanaceti</name>
    <dbReference type="NCBI Taxonomy" id="1306861"/>
    <lineage>
        <taxon>Eukaryota</taxon>
        <taxon>Fungi</taxon>
        <taxon>Dikarya</taxon>
        <taxon>Ascomycota</taxon>
        <taxon>Pezizomycotina</taxon>
        <taxon>Sordariomycetes</taxon>
        <taxon>Hypocreomycetidae</taxon>
        <taxon>Glomerellales</taxon>
        <taxon>Glomerellaceae</taxon>
        <taxon>Colletotrichum</taxon>
        <taxon>Colletotrichum destructivum species complex</taxon>
    </lineage>
</organism>
<reference evidence="11 12" key="1">
    <citation type="journal article" date="2019" name="PLoS ONE">
        <title>Comparative genome analysis indicates high evolutionary potential of pathogenicity genes in Colletotrichum tanaceti.</title>
        <authorList>
            <person name="Lelwala R.V."/>
            <person name="Korhonen P.K."/>
            <person name="Young N.D."/>
            <person name="Scott J.B."/>
            <person name="Ades P.A."/>
            <person name="Gasser R.B."/>
            <person name="Taylor P.W.J."/>
        </authorList>
    </citation>
    <scope>NUCLEOTIDE SEQUENCE [LARGE SCALE GENOMIC DNA]</scope>
    <source>
        <strain evidence="11">BRIP57314</strain>
    </source>
</reference>
<keyword evidence="5" id="KW-0325">Glycoprotein</keyword>
<evidence type="ECO:0000256" key="6">
    <source>
        <dbReference type="ARBA" id="ARBA00022729"/>
    </source>
</evidence>
<keyword evidence="8" id="KW-0449">Lipoprotein</keyword>